<name>A0AAD2CRM8_9STRA</name>
<accession>A0AAD2CRM8</accession>
<evidence type="ECO:0000313" key="2">
    <source>
        <dbReference type="Proteomes" id="UP001295423"/>
    </source>
</evidence>
<gene>
    <name evidence="1" type="ORF">CYCCA115_LOCUS8729</name>
</gene>
<comment type="caution">
    <text evidence="1">The sequence shown here is derived from an EMBL/GenBank/DDBJ whole genome shotgun (WGS) entry which is preliminary data.</text>
</comment>
<dbReference type="AlphaFoldDB" id="A0AAD2CRM8"/>
<reference evidence="1" key="1">
    <citation type="submission" date="2023-08" db="EMBL/GenBank/DDBJ databases">
        <authorList>
            <person name="Audoor S."/>
            <person name="Bilcke G."/>
        </authorList>
    </citation>
    <scope>NUCLEOTIDE SEQUENCE</scope>
</reference>
<protein>
    <submittedName>
        <fullName evidence="1">Uncharacterized protein</fullName>
    </submittedName>
</protein>
<dbReference type="EMBL" id="CAKOGP040001202">
    <property type="protein sequence ID" value="CAJ1944094.1"/>
    <property type="molecule type" value="Genomic_DNA"/>
</dbReference>
<sequence>MFPDSQKGSLNATKLKKLGLAKGRMEEDDALFFFQLLYPICDPKRSGIKQDPWKGFYFELEKFTRTYAGQNGIGGSYGHIIHDVLARELVVFHGIMVQDGVRGGSKGAVYRQGDPSCSCYD</sequence>
<organism evidence="1 2">
    <name type="scientific">Cylindrotheca closterium</name>
    <dbReference type="NCBI Taxonomy" id="2856"/>
    <lineage>
        <taxon>Eukaryota</taxon>
        <taxon>Sar</taxon>
        <taxon>Stramenopiles</taxon>
        <taxon>Ochrophyta</taxon>
        <taxon>Bacillariophyta</taxon>
        <taxon>Bacillariophyceae</taxon>
        <taxon>Bacillariophycidae</taxon>
        <taxon>Bacillariales</taxon>
        <taxon>Bacillariaceae</taxon>
        <taxon>Cylindrotheca</taxon>
    </lineage>
</organism>
<keyword evidence="2" id="KW-1185">Reference proteome</keyword>
<dbReference type="Proteomes" id="UP001295423">
    <property type="component" value="Unassembled WGS sequence"/>
</dbReference>
<proteinExistence type="predicted"/>
<evidence type="ECO:0000313" key="1">
    <source>
        <dbReference type="EMBL" id="CAJ1944094.1"/>
    </source>
</evidence>